<dbReference type="SUPFAM" id="SSF81324">
    <property type="entry name" value="Voltage-gated potassium channels"/>
    <property type="match status" value="1"/>
</dbReference>
<feature type="transmembrane region" description="Helical" evidence="12">
    <location>
        <begin position="218"/>
        <end position="235"/>
    </location>
</feature>
<dbReference type="InterPro" id="IPR005821">
    <property type="entry name" value="Ion_trans_dom"/>
</dbReference>
<evidence type="ECO:0000256" key="9">
    <source>
        <dbReference type="ARBA" id="ARBA00023136"/>
    </source>
</evidence>
<dbReference type="GO" id="GO:0001508">
    <property type="term" value="P:action potential"/>
    <property type="evidence" value="ECO:0007669"/>
    <property type="project" value="TreeGrafter"/>
</dbReference>
<dbReference type="EMBL" id="DAKRPA010000178">
    <property type="protein sequence ID" value="DAZ96120.1"/>
    <property type="molecule type" value="Genomic_DNA"/>
</dbReference>
<evidence type="ECO:0000256" key="10">
    <source>
        <dbReference type="ARBA" id="ARBA00023303"/>
    </source>
</evidence>
<reference evidence="14" key="2">
    <citation type="journal article" date="2023" name="Microbiol Resour">
        <title>Decontamination and Annotation of the Draft Genome Sequence of the Oomycete Lagenidium giganteum ARSEF 373.</title>
        <authorList>
            <person name="Morgan W.R."/>
            <person name="Tartar A."/>
        </authorList>
    </citation>
    <scope>NUCLEOTIDE SEQUENCE</scope>
    <source>
        <strain evidence="14">ARSEF 373</strain>
    </source>
</reference>
<keyword evidence="4 12" id="KW-0812">Transmembrane</keyword>
<evidence type="ECO:0000313" key="14">
    <source>
        <dbReference type="EMBL" id="DAZ96120.1"/>
    </source>
</evidence>
<keyword evidence="3" id="KW-0633">Potassium transport</keyword>
<feature type="compositionally biased region" description="Low complexity" evidence="11">
    <location>
        <begin position="77"/>
        <end position="92"/>
    </location>
</feature>
<keyword evidence="15" id="KW-1185">Reference proteome</keyword>
<dbReference type="PRINTS" id="PR00169">
    <property type="entry name" value="KCHANNEL"/>
</dbReference>
<evidence type="ECO:0000256" key="5">
    <source>
        <dbReference type="ARBA" id="ARBA00022826"/>
    </source>
</evidence>
<keyword evidence="6" id="KW-0630">Potassium</keyword>
<gene>
    <name evidence="14" type="ORF">N0F65_000668</name>
</gene>
<feature type="transmembrane region" description="Helical" evidence="12">
    <location>
        <begin position="374"/>
        <end position="393"/>
    </location>
</feature>
<dbReference type="Pfam" id="PF00520">
    <property type="entry name" value="Ion_trans"/>
    <property type="match status" value="1"/>
</dbReference>
<dbReference type="AlphaFoldDB" id="A0AAV2YPV9"/>
<comment type="subcellular location">
    <subcellularLocation>
        <location evidence="1">Membrane</location>
        <topology evidence="1">Multi-pass membrane protein</topology>
    </subcellularLocation>
</comment>
<dbReference type="Gene3D" id="1.10.287.70">
    <property type="match status" value="1"/>
</dbReference>
<feature type="transmembrane region" description="Helical" evidence="12">
    <location>
        <begin position="315"/>
        <end position="336"/>
    </location>
</feature>
<evidence type="ECO:0000256" key="12">
    <source>
        <dbReference type="SAM" id="Phobius"/>
    </source>
</evidence>
<dbReference type="GO" id="GO:0005249">
    <property type="term" value="F:voltage-gated potassium channel activity"/>
    <property type="evidence" value="ECO:0007669"/>
    <property type="project" value="InterPro"/>
</dbReference>
<evidence type="ECO:0000256" key="2">
    <source>
        <dbReference type="ARBA" id="ARBA00022448"/>
    </source>
</evidence>
<name>A0AAV2YPV9_9STRA</name>
<keyword evidence="8" id="KW-0406">Ion transport</keyword>
<feature type="transmembrane region" description="Helical" evidence="12">
    <location>
        <begin position="247"/>
        <end position="268"/>
    </location>
</feature>
<evidence type="ECO:0000256" key="6">
    <source>
        <dbReference type="ARBA" id="ARBA00022958"/>
    </source>
</evidence>
<keyword evidence="7 12" id="KW-1133">Transmembrane helix</keyword>
<evidence type="ECO:0000259" key="13">
    <source>
        <dbReference type="Pfam" id="PF00520"/>
    </source>
</evidence>
<feature type="region of interest" description="Disordered" evidence="11">
    <location>
        <begin position="28"/>
        <end position="92"/>
    </location>
</feature>
<evidence type="ECO:0000256" key="3">
    <source>
        <dbReference type="ARBA" id="ARBA00022538"/>
    </source>
</evidence>
<dbReference type="PANTHER" id="PTHR11537:SF254">
    <property type="entry name" value="POTASSIUM VOLTAGE-GATED CHANNEL PROTEIN SHAB"/>
    <property type="match status" value="1"/>
</dbReference>
<evidence type="ECO:0000256" key="4">
    <source>
        <dbReference type="ARBA" id="ARBA00022692"/>
    </source>
</evidence>
<organism evidence="14 15">
    <name type="scientific">Lagenidium giganteum</name>
    <dbReference type="NCBI Taxonomy" id="4803"/>
    <lineage>
        <taxon>Eukaryota</taxon>
        <taxon>Sar</taxon>
        <taxon>Stramenopiles</taxon>
        <taxon>Oomycota</taxon>
        <taxon>Peronosporomycetes</taxon>
        <taxon>Pythiales</taxon>
        <taxon>Pythiaceae</taxon>
    </lineage>
</organism>
<dbReference type="Proteomes" id="UP001146120">
    <property type="component" value="Unassembled WGS sequence"/>
</dbReference>
<proteinExistence type="predicted"/>
<dbReference type="InterPro" id="IPR028325">
    <property type="entry name" value="VG_K_chnl"/>
</dbReference>
<sequence length="631" mass="70000">MNGRALSVAFSFDQALLTGKQVEASGVQDAYDTPEVKEVPVSAVPKGNDEEDDEVEIEIRSATPANGDDTALSAGGSVSPPMSPDSSPKSTRNLLQRLSLRSSQSTALEMVGDGPDNERPQTLRDHLAPFFRMPNSALNATTNWIKIDLSEDISLEQEEYGESRDGWFWQKTHELLFGSTTVKGQAFGVVLLLMITTSVILATMDSVEKVRLAYGEEIYAFEIFFTVVFGIEYVLRVSCLRKPSEYIMSAMGIVDVSSILPTFITFWLPEARSLADLATLRIFRVIRVFRVLRLVRFVDAARALKDNIDANKMRVAVFMFFVFSMIVVIGCTMYLIEGEEHGFSNIPVSLYWAVVTLTTVGYGDIAPSTVPGRFLAAIVMFAGYGVIACPLVLNTQTEEEALKLNCECPKCFRTLHQDDANFCRHCGSALRLPKAARSRKGRSKKAAPVLTDGDLEEKKEAAITPVHDEVLVHDHNDSVGHADAEEFPTEAGWERDIGETDNVGAAGNTELVRQARWWAQDEDGNENDEQRVVEQEEVVAPDWETELGTQATRDTRGHLLEADEHPETRAQVAVLEKPPLHEIDVVRRERAIPWSCHDVVNAEVEEDDVNQRLPNWMLDAACPSCEADASE</sequence>
<keyword evidence="9 12" id="KW-0472">Membrane</keyword>
<evidence type="ECO:0000313" key="15">
    <source>
        <dbReference type="Proteomes" id="UP001146120"/>
    </source>
</evidence>
<evidence type="ECO:0000256" key="8">
    <source>
        <dbReference type="ARBA" id="ARBA00023065"/>
    </source>
</evidence>
<evidence type="ECO:0000256" key="1">
    <source>
        <dbReference type="ARBA" id="ARBA00004141"/>
    </source>
</evidence>
<dbReference type="PANTHER" id="PTHR11537">
    <property type="entry name" value="VOLTAGE-GATED POTASSIUM CHANNEL"/>
    <property type="match status" value="1"/>
</dbReference>
<feature type="transmembrane region" description="Helical" evidence="12">
    <location>
        <begin position="342"/>
        <end position="362"/>
    </location>
</feature>
<keyword evidence="2" id="KW-0813">Transport</keyword>
<keyword evidence="5" id="KW-0631">Potassium channel</keyword>
<protein>
    <recommendedName>
        <fullName evidence="13">Ion transport domain-containing protein</fullName>
    </recommendedName>
</protein>
<comment type="caution">
    <text evidence="14">The sequence shown here is derived from an EMBL/GenBank/DDBJ whole genome shotgun (WGS) entry which is preliminary data.</text>
</comment>
<evidence type="ECO:0000256" key="11">
    <source>
        <dbReference type="SAM" id="MobiDB-lite"/>
    </source>
</evidence>
<accession>A0AAV2YPV9</accession>
<reference evidence="14" key="1">
    <citation type="submission" date="2022-11" db="EMBL/GenBank/DDBJ databases">
        <authorList>
            <person name="Morgan W.R."/>
            <person name="Tartar A."/>
        </authorList>
    </citation>
    <scope>NUCLEOTIDE SEQUENCE</scope>
    <source>
        <strain evidence="14">ARSEF 373</strain>
    </source>
</reference>
<feature type="domain" description="Ion transport" evidence="13">
    <location>
        <begin position="187"/>
        <end position="390"/>
    </location>
</feature>
<keyword evidence="10" id="KW-0407">Ion channel</keyword>
<dbReference type="GO" id="GO:0008076">
    <property type="term" value="C:voltage-gated potassium channel complex"/>
    <property type="evidence" value="ECO:0007669"/>
    <property type="project" value="InterPro"/>
</dbReference>
<feature type="transmembrane region" description="Helical" evidence="12">
    <location>
        <begin position="186"/>
        <end position="206"/>
    </location>
</feature>
<evidence type="ECO:0000256" key="7">
    <source>
        <dbReference type="ARBA" id="ARBA00022989"/>
    </source>
</evidence>